<gene>
    <name evidence="1" type="ORF">QO034_11820</name>
</gene>
<organism evidence="1 2">
    <name type="scientific">Sedimentitalea xiamensis</name>
    <dbReference type="NCBI Taxonomy" id="3050037"/>
    <lineage>
        <taxon>Bacteria</taxon>
        <taxon>Pseudomonadati</taxon>
        <taxon>Pseudomonadota</taxon>
        <taxon>Alphaproteobacteria</taxon>
        <taxon>Rhodobacterales</taxon>
        <taxon>Paracoccaceae</taxon>
        <taxon>Sedimentitalea</taxon>
    </lineage>
</organism>
<dbReference type="EMBL" id="JASNJE010000013">
    <property type="protein sequence ID" value="MDK3073802.1"/>
    <property type="molecule type" value="Genomic_DNA"/>
</dbReference>
<proteinExistence type="predicted"/>
<evidence type="ECO:0000313" key="2">
    <source>
        <dbReference type="Proteomes" id="UP001227126"/>
    </source>
</evidence>
<dbReference type="RefSeq" id="WP_284485741.1">
    <property type="nucleotide sequence ID" value="NZ_JASNJE010000013.1"/>
</dbReference>
<accession>A0ABT7FFB0</accession>
<dbReference type="Proteomes" id="UP001227126">
    <property type="component" value="Unassembled WGS sequence"/>
</dbReference>
<name>A0ABT7FFB0_9RHOB</name>
<comment type="caution">
    <text evidence="1">The sequence shown here is derived from an EMBL/GenBank/DDBJ whole genome shotgun (WGS) entry which is preliminary data.</text>
</comment>
<protein>
    <submittedName>
        <fullName evidence="1">Aspartate/glutamate racemase family protein</fullName>
    </submittedName>
</protein>
<sequence length="230" mass="24411">MKPEATVGILMLDSRFPRLPGDVGNPATWPFPVRYGIVRGATPDRVVMRQDPDLLGPFIDAGRELVRDGATGITTTCGFLSMFQDELAVALSVPVATSSLMQVEMVNRVLPAGQRAGILTICASTLTAELLAKANVPDDTPIGTTEGGREFTRAILENRFELDVNLARRDNVAAARSLAAAHPDLGAIVLECTNMGPFAADIAADTGLPVYSIVSFLNWFQSGLAPPAFG</sequence>
<evidence type="ECO:0000313" key="1">
    <source>
        <dbReference type="EMBL" id="MDK3073802.1"/>
    </source>
</evidence>
<dbReference type="NCBIfam" id="NF005679">
    <property type="entry name" value="PRK07475.1"/>
    <property type="match status" value="1"/>
</dbReference>
<keyword evidence="2" id="KW-1185">Reference proteome</keyword>
<reference evidence="1 2" key="1">
    <citation type="submission" date="2023-05" db="EMBL/GenBank/DDBJ databases">
        <title>Sedimentitalea sp. nov. JM2-8.</title>
        <authorList>
            <person name="Huang J."/>
        </authorList>
    </citation>
    <scope>NUCLEOTIDE SEQUENCE [LARGE SCALE GENOMIC DNA]</scope>
    <source>
        <strain evidence="1 2">JM2-8</strain>
    </source>
</reference>